<name>A0A7M7JBP0_VARDE</name>
<dbReference type="RefSeq" id="XP_022649622.1">
    <property type="nucleotide sequence ID" value="XM_022793887.1"/>
</dbReference>
<evidence type="ECO:0000256" key="3">
    <source>
        <dbReference type="ARBA" id="ARBA00022989"/>
    </source>
</evidence>
<dbReference type="OrthoDB" id="10492981at2759"/>
<dbReference type="KEGG" id="vde:111245482"/>
<feature type="compositionally biased region" description="Low complexity" evidence="5">
    <location>
        <begin position="561"/>
        <end position="577"/>
    </location>
</feature>
<feature type="compositionally biased region" description="Basic and acidic residues" evidence="5">
    <location>
        <begin position="509"/>
        <end position="534"/>
    </location>
</feature>
<dbReference type="InParanoid" id="A0A7M7JBP0"/>
<reference evidence="7" key="1">
    <citation type="submission" date="2021-01" db="UniProtKB">
        <authorList>
            <consortium name="EnsemblMetazoa"/>
        </authorList>
    </citation>
    <scope>IDENTIFICATION</scope>
</reference>
<feature type="transmembrane region" description="Helical" evidence="6">
    <location>
        <begin position="318"/>
        <end position="336"/>
    </location>
</feature>
<protein>
    <submittedName>
        <fullName evidence="7">Uncharacterized protein</fullName>
    </submittedName>
</protein>
<dbReference type="GeneID" id="111245482"/>
<keyword evidence="3 6" id="KW-1133">Transmembrane helix</keyword>
<accession>A0A7M7JBP0</accession>
<dbReference type="AlphaFoldDB" id="A0A7M7JBP0"/>
<dbReference type="Proteomes" id="UP000594260">
    <property type="component" value="Unplaced"/>
</dbReference>
<comment type="subcellular location">
    <subcellularLocation>
        <location evidence="1">Membrane</location>
        <topology evidence="1">Multi-pass membrane protein</topology>
    </subcellularLocation>
</comment>
<dbReference type="GO" id="GO:0015271">
    <property type="term" value="F:outward rectifier potassium channel activity"/>
    <property type="evidence" value="ECO:0007669"/>
    <property type="project" value="TreeGrafter"/>
</dbReference>
<feature type="transmembrane region" description="Helical" evidence="6">
    <location>
        <begin position="367"/>
        <end position="391"/>
    </location>
</feature>
<keyword evidence="2 6" id="KW-0812">Transmembrane</keyword>
<evidence type="ECO:0000313" key="8">
    <source>
        <dbReference type="Proteomes" id="UP000594260"/>
    </source>
</evidence>
<dbReference type="GO" id="GO:0030322">
    <property type="term" value="P:stabilization of membrane potential"/>
    <property type="evidence" value="ECO:0007669"/>
    <property type="project" value="TreeGrafter"/>
</dbReference>
<feature type="transmembrane region" description="Helical" evidence="6">
    <location>
        <begin position="20"/>
        <end position="43"/>
    </location>
</feature>
<evidence type="ECO:0000256" key="1">
    <source>
        <dbReference type="ARBA" id="ARBA00004141"/>
    </source>
</evidence>
<dbReference type="RefSeq" id="XP_022649624.1">
    <property type="nucleotide sequence ID" value="XM_022793889.1"/>
</dbReference>
<evidence type="ECO:0000256" key="5">
    <source>
        <dbReference type="SAM" id="MobiDB-lite"/>
    </source>
</evidence>
<feature type="region of interest" description="Disordered" evidence="5">
    <location>
        <begin position="647"/>
        <end position="673"/>
    </location>
</feature>
<keyword evidence="8" id="KW-1185">Reference proteome</keyword>
<dbReference type="GO" id="GO:0005886">
    <property type="term" value="C:plasma membrane"/>
    <property type="evidence" value="ECO:0007669"/>
    <property type="project" value="TreeGrafter"/>
</dbReference>
<feature type="transmembrane region" description="Helical" evidence="6">
    <location>
        <begin position="157"/>
        <end position="176"/>
    </location>
</feature>
<dbReference type="InterPro" id="IPR003280">
    <property type="entry name" value="2pore_dom_K_chnl"/>
</dbReference>
<sequence>MAVARFKEAFQSSPWLKPLLIRFGLSIVLLLYVVSGASVFMGVMGPSTQDVSLQEKLERLRNDTALLIANELAGQETGKAAQAMSRYLMTYERELERSRSRSRSPVDELLLTARDEKGRRNLDSPGATYENSLYFTLSLLTATASGNLLRLPDEVQVLVVIYTLLGGPLAICWLILMGRSMAQLWLLVCIHSCCCGMSPLRKIDSSFVRRLLSGLRRRNCSITPGLLPSQIVSRGLRQANSATSFTGSASEVSVIGDLATSERNVLVQPESVNEYLRLIRGDFILPLWTLSLFFLLFGVFGATVAAVTHQVPFTTALFYGYLIFTTIGGVVPNLSLNTAPQTQYLPRFSGEDMFTFIVVQQHRAVKVLWMIYFVLGYIMLAGIVYLTYLMVTWRCGFCRIIENSTENEESPVEQNPPTVLNADEKQVTHVEVISPRCRIGAQGAVLMGSKVIESRRTSAALLVGRQTFIEVETPDLEEGLLTLENVLAEPGGELEDHSESDSGISKTGGSERVEQNDREKTLDTEEYREEQIKAEDDEPNMDDRTTGSTKGVAISPSIEPGRASGGSLASLGSSSNRRGSAISVIHVREFSKTPDSIGSVARDGLLGSAMSEEDIQDELEPDVTRDSLEQISEMAALEELQKDLNAAVTANDDPLNNRDEGLDGTGADEAAAK</sequence>
<organism evidence="7 8">
    <name type="scientific">Varroa destructor</name>
    <name type="common">Honeybee mite</name>
    <dbReference type="NCBI Taxonomy" id="109461"/>
    <lineage>
        <taxon>Eukaryota</taxon>
        <taxon>Metazoa</taxon>
        <taxon>Ecdysozoa</taxon>
        <taxon>Arthropoda</taxon>
        <taxon>Chelicerata</taxon>
        <taxon>Arachnida</taxon>
        <taxon>Acari</taxon>
        <taxon>Parasitiformes</taxon>
        <taxon>Mesostigmata</taxon>
        <taxon>Gamasina</taxon>
        <taxon>Dermanyssoidea</taxon>
        <taxon>Varroidae</taxon>
        <taxon>Varroa</taxon>
    </lineage>
</organism>
<dbReference type="PANTHER" id="PTHR11003:SF345">
    <property type="entry name" value="TWIK FAMILY OF POTASSIUM CHANNELS PROTEIN 18"/>
    <property type="match status" value="1"/>
</dbReference>
<dbReference type="PANTHER" id="PTHR11003">
    <property type="entry name" value="POTASSIUM CHANNEL, SUBFAMILY K"/>
    <property type="match status" value="1"/>
</dbReference>
<evidence type="ECO:0000256" key="6">
    <source>
        <dbReference type="SAM" id="Phobius"/>
    </source>
</evidence>
<dbReference type="GO" id="GO:0022841">
    <property type="term" value="F:potassium ion leak channel activity"/>
    <property type="evidence" value="ECO:0007669"/>
    <property type="project" value="TreeGrafter"/>
</dbReference>
<dbReference type="EnsemblMetazoa" id="XM_022793888">
    <property type="protein sequence ID" value="XP_022649623"/>
    <property type="gene ID" value="LOC111245482"/>
</dbReference>
<dbReference type="RefSeq" id="XP_022649623.1">
    <property type="nucleotide sequence ID" value="XM_022793888.1"/>
</dbReference>
<evidence type="ECO:0000256" key="4">
    <source>
        <dbReference type="ARBA" id="ARBA00023136"/>
    </source>
</evidence>
<proteinExistence type="predicted"/>
<feature type="transmembrane region" description="Helical" evidence="6">
    <location>
        <begin position="283"/>
        <end position="306"/>
    </location>
</feature>
<evidence type="ECO:0000313" key="7">
    <source>
        <dbReference type="EnsemblMetazoa" id="XP_022649622"/>
    </source>
</evidence>
<dbReference type="Gene3D" id="1.10.287.70">
    <property type="match status" value="1"/>
</dbReference>
<keyword evidence="4 6" id="KW-0472">Membrane</keyword>
<dbReference type="EnsemblMetazoa" id="XM_022793887">
    <property type="protein sequence ID" value="XP_022649622"/>
    <property type="gene ID" value="LOC111245482"/>
</dbReference>
<dbReference type="EnsemblMetazoa" id="XM_022793889">
    <property type="protein sequence ID" value="XP_022649624"/>
    <property type="gene ID" value="LOC111245482"/>
</dbReference>
<feature type="region of interest" description="Disordered" evidence="5">
    <location>
        <begin position="490"/>
        <end position="577"/>
    </location>
</feature>
<evidence type="ECO:0000256" key="2">
    <source>
        <dbReference type="ARBA" id="ARBA00022692"/>
    </source>
</evidence>